<feature type="domain" description="PGG" evidence="8">
    <location>
        <begin position="91"/>
        <end position="210"/>
    </location>
</feature>
<keyword evidence="6 7" id="KW-0472">Membrane</keyword>
<dbReference type="AlphaFoldDB" id="A0AAX6GBJ7"/>
<evidence type="ECO:0000256" key="5">
    <source>
        <dbReference type="ARBA" id="ARBA00023043"/>
    </source>
</evidence>
<reference evidence="9" key="2">
    <citation type="submission" date="2023-04" db="EMBL/GenBank/DDBJ databases">
        <authorList>
            <person name="Bruccoleri R.E."/>
            <person name="Oakeley E.J."/>
            <person name="Faust A.-M."/>
            <person name="Dessus-Babus S."/>
            <person name="Altorfer M."/>
            <person name="Burckhardt D."/>
            <person name="Oertli M."/>
            <person name="Naumann U."/>
            <person name="Petersen F."/>
            <person name="Wong J."/>
        </authorList>
    </citation>
    <scope>NUCLEOTIDE SEQUENCE</scope>
    <source>
        <strain evidence="9">GSM-AAB239-AS_SAM_17_03QT</strain>
        <tissue evidence="9">Leaf</tissue>
    </source>
</reference>
<keyword evidence="4 7" id="KW-1133">Transmembrane helix</keyword>
<comment type="caution">
    <text evidence="9">The sequence shown here is derived from an EMBL/GenBank/DDBJ whole genome shotgun (WGS) entry which is preliminary data.</text>
</comment>
<dbReference type="Pfam" id="PF13962">
    <property type="entry name" value="PGG"/>
    <property type="match status" value="1"/>
</dbReference>
<gene>
    <name evidence="9" type="ORF">M6B38_375620</name>
</gene>
<dbReference type="InterPro" id="IPR026961">
    <property type="entry name" value="PGG_dom"/>
</dbReference>
<proteinExistence type="predicted"/>
<evidence type="ECO:0000256" key="4">
    <source>
        <dbReference type="ARBA" id="ARBA00022989"/>
    </source>
</evidence>
<dbReference type="PANTHER" id="PTHR24186">
    <property type="entry name" value="PROTEIN PHOSPHATASE 1 REGULATORY SUBUNIT"/>
    <property type="match status" value="1"/>
</dbReference>
<reference evidence="9" key="1">
    <citation type="journal article" date="2023" name="GigaByte">
        <title>Genome assembly of the bearded iris, Iris pallida Lam.</title>
        <authorList>
            <person name="Bruccoleri R.E."/>
            <person name="Oakeley E.J."/>
            <person name="Faust A.M.E."/>
            <person name="Altorfer M."/>
            <person name="Dessus-Babus S."/>
            <person name="Burckhardt D."/>
            <person name="Oertli M."/>
            <person name="Naumann U."/>
            <person name="Petersen F."/>
            <person name="Wong J."/>
        </authorList>
    </citation>
    <scope>NUCLEOTIDE SEQUENCE</scope>
    <source>
        <strain evidence="9">GSM-AAB239-AS_SAM_17_03QT</strain>
    </source>
</reference>
<evidence type="ECO:0000256" key="3">
    <source>
        <dbReference type="ARBA" id="ARBA00022737"/>
    </source>
</evidence>
<dbReference type="GO" id="GO:0005886">
    <property type="term" value="C:plasma membrane"/>
    <property type="evidence" value="ECO:0007669"/>
    <property type="project" value="TreeGrafter"/>
</dbReference>
<dbReference type="PANTHER" id="PTHR24186:SF38">
    <property type="entry name" value="ANKYRIN REPEAT FAMILY PROTEIN"/>
    <property type="match status" value="1"/>
</dbReference>
<evidence type="ECO:0000313" key="9">
    <source>
        <dbReference type="EMBL" id="KAJ6825863.1"/>
    </source>
</evidence>
<name>A0AAX6GBJ7_IRIPA</name>
<dbReference type="EMBL" id="JANAVB010021497">
    <property type="protein sequence ID" value="KAJ6825863.1"/>
    <property type="molecule type" value="Genomic_DNA"/>
</dbReference>
<evidence type="ECO:0000256" key="1">
    <source>
        <dbReference type="ARBA" id="ARBA00004141"/>
    </source>
</evidence>
<keyword evidence="2 7" id="KW-0812">Transmembrane</keyword>
<feature type="transmembrane region" description="Helical" evidence="7">
    <location>
        <begin position="274"/>
        <end position="303"/>
    </location>
</feature>
<keyword evidence="10" id="KW-1185">Reference proteome</keyword>
<evidence type="ECO:0000259" key="8">
    <source>
        <dbReference type="Pfam" id="PF13962"/>
    </source>
</evidence>
<evidence type="ECO:0000256" key="6">
    <source>
        <dbReference type="ARBA" id="ARBA00023136"/>
    </source>
</evidence>
<organism evidence="9 10">
    <name type="scientific">Iris pallida</name>
    <name type="common">Sweet iris</name>
    <dbReference type="NCBI Taxonomy" id="29817"/>
    <lineage>
        <taxon>Eukaryota</taxon>
        <taxon>Viridiplantae</taxon>
        <taxon>Streptophyta</taxon>
        <taxon>Embryophyta</taxon>
        <taxon>Tracheophyta</taxon>
        <taxon>Spermatophyta</taxon>
        <taxon>Magnoliopsida</taxon>
        <taxon>Liliopsida</taxon>
        <taxon>Asparagales</taxon>
        <taxon>Iridaceae</taxon>
        <taxon>Iridoideae</taxon>
        <taxon>Irideae</taxon>
        <taxon>Iris</taxon>
    </lineage>
</organism>
<evidence type="ECO:0000256" key="7">
    <source>
        <dbReference type="SAM" id="Phobius"/>
    </source>
</evidence>
<comment type="subcellular location">
    <subcellularLocation>
        <location evidence="1">Membrane</location>
        <topology evidence="1">Multi-pass membrane protein</topology>
    </subcellularLocation>
</comment>
<evidence type="ECO:0000313" key="10">
    <source>
        <dbReference type="Proteomes" id="UP001140949"/>
    </source>
</evidence>
<accession>A0AAX6GBJ7</accession>
<evidence type="ECO:0000256" key="2">
    <source>
        <dbReference type="ARBA" id="ARBA00022692"/>
    </source>
</evidence>
<feature type="transmembrane region" description="Helical" evidence="7">
    <location>
        <begin position="226"/>
        <end position="247"/>
    </location>
</feature>
<sequence length="310" mass="33814">MTRATPRCTLPWLEDSSSKPSVDVNSVNRRGLTPLDVLLESPNEQYGDMALGEAIRAAGGKTAAELKLPPPAAVLLPRASRHQKPRVKHDEYRNTPGTLMVVATLIATITFQAALNPPGGFVQKEDGAGKSNPASKVQADADDDQRLGDVVLGKDLQPFLMFDVIGLFASLSIILLLICVSPRRKRMMGFLSWIMWAAVLSTALAFQCAVVQIYESSAVVGLLSFAWSSILCVAAVWICFRFAVFLLKRVGWWKGRRHGHDGSGGLLVVKRIGVVAALLLAAGATLFLSYMFLFAVPSLYYLWRMRNPNA</sequence>
<feature type="transmembrane region" description="Helical" evidence="7">
    <location>
        <begin position="190"/>
        <end position="214"/>
    </location>
</feature>
<protein>
    <submittedName>
        <fullName evidence="9">Ankyrin repeat-containing protein-like</fullName>
    </submittedName>
</protein>
<feature type="transmembrane region" description="Helical" evidence="7">
    <location>
        <begin position="96"/>
        <end position="115"/>
    </location>
</feature>
<dbReference type="Proteomes" id="UP001140949">
    <property type="component" value="Unassembled WGS sequence"/>
</dbReference>
<keyword evidence="5" id="KW-0040">ANK repeat</keyword>
<keyword evidence="3" id="KW-0677">Repeat</keyword>
<feature type="transmembrane region" description="Helical" evidence="7">
    <location>
        <begin position="159"/>
        <end position="178"/>
    </location>
</feature>